<sequence length="105" mass="12360">MRWRSWLTDLARGLPVRMLRYRRDLWIFVARLRSGESRMVRRGDACDVADDAVHPRGRSLGILRPSMPSSTNFSTLMAMQRELTQLDQKEPEQIERFREDHTSAD</sequence>
<protein>
    <submittedName>
        <fullName evidence="1">Uncharacterized protein</fullName>
    </submittedName>
</protein>
<dbReference type="EMBL" id="CP013573">
    <property type="protein sequence ID" value="ANL89152.1"/>
    <property type="molecule type" value="Genomic_DNA"/>
</dbReference>
<accession>A0ABM6CLB5</accession>
<organism evidence="1 2">
    <name type="scientific">Rhizobium phaseoli</name>
    <dbReference type="NCBI Taxonomy" id="396"/>
    <lineage>
        <taxon>Bacteria</taxon>
        <taxon>Pseudomonadati</taxon>
        <taxon>Pseudomonadota</taxon>
        <taxon>Alphaproteobacteria</taxon>
        <taxon>Hyphomicrobiales</taxon>
        <taxon>Rhizobiaceae</taxon>
        <taxon>Rhizobium/Agrobacterium group</taxon>
        <taxon>Rhizobium</taxon>
    </lineage>
</organism>
<proteinExistence type="predicted"/>
<evidence type="ECO:0000313" key="1">
    <source>
        <dbReference type="EMBL" id="ANL89152.1"/>
    </source>
</evidence>
<evidence type="ECO:0000313" key="2">
    <source>
        <dbReference type="Proteomes" id="UP000078551"/>
    </source>
</evidence>
<name>A0ABM6CLB5_9HYPH</name>
<geneLocation type="plasmid" evidence="1 2">
    <name>pRphaN771e</name>
</geneLocation>
<reference evidence="1 2" key="1">
    <citation type="submission" date="2015-11" db="EMBL/GenBank/DDBJ databases">
        <title>The limits of bacterial species coexistence and the symbiotic plasmid transference in sympatric Rhizobium populations.</title>
        <authorList>
            <person name="Perez-Carrascal O.M."/>
            <person name="VanInsberghe D."/>
            <person name="Juarez S."/>
            <person name="Polz M.F."/>
            <person name="Vinuesa P."/>
            <person name="Gonzalez V."/>
        </authorList>
    </citation>
    <scope>NUCLEOTIDE SEQUENCE [LARGE SCALE GENOMIC DNA]</scope>
    <source>
        <strain evidence="1 2">N771</strain>
        <plasmid evidence="1 2">pRphaN771e</plasmid>
    </source>
</reference>
<dbReference type="Proteomes" id="UP000078551">
    <property type="component" value="Plasmid pRphaN771e"/>
</dbReference>
<keyword evidence="2" id="KW-1185">Reference proteome</keyword>
<gene>
    <name evidence="1" type="ORF">AMC81_PE00909</name>
</gene>
<keyword evidence="1" id="KW-0614">Plasmid</keyword>